<evidence type="ECO:0000313" key="2">
    <source>
        <dbReference type="EMBL" id="MFD0783058.1"/>
    </source>
</evidence>
<dbReference type="EMBL" id="JBHTHM010000080">
    <property type="protein sequence ID" value="MFD0783058.1"/>
    <property type="molecule type" value="Genomic_DNA"/>
</dbReference>
<organism evidence="2 3">
    <name type="scientific">Micromonospora azadirachtae</name>
    <dbReference type="NCBI Taxonomy" id="1970735"/>
    <lineage>
        <taxon>Bacteria</taxon>
        <taxon>Bacillati</taxon>
        <taxon>Actinomycetota</taxon>
        <taxon>Actinomycetes</taxon>
        <taxon>Micromonosporales</taxon>
        <taxon>Micromonosporaceae</taxon>
        <taxon>Micromonospora</taxon>
    </lineage>
</organism>
<dbReference type="InterPro" id="IPR015422">
    <property type="entry name" value="PyrdxlP-dep_Trfase_small"/>
</dbReference>
<proteinExistence type="predicted"/>
<dbReference type="Gene3D" id="3.90.1150.10">
    <property type="entry name" value="Aspartate Aminotransferase, domain 1"/>
    <property type="match status" value="1"/>
</dbReference>
<reference evidence="3" key="1">
    <citation type="journal article" date="2019" name="Int. J. Syst. Evol. Microbiol.">
        <title>The Global Catalogue of Microorganisms (GCM) 10K type strain sequencing project: providing services to taxonomists for standard genome sequencing and annotation.</title>
        <authorList>
            <consortium name="The Broad Institute Genomics Platform"/>
            <consortium name="The Broad Institute Genome Sequencing Center for Infectious Disease"/>
            <person name="Wu L."/>
            <person name="Ma J."/>
        </authorList>
    </citation>
    <scope>NUCLEOTIDE SEQUENCE [LARGE SCALE GENOMIC DNA]</scope>
    <source>
        <strain evidence="3">JCM 32148</strain>
    </source>
</reference>
<keyword evidence="3" id="KW-1185">Reference proteome</keyword>
<dbReference type="InterPro" id="IPR000192">
    <property type="entry name" value="Aminotrans_V_dom"/>
</dbReference>
<dbReference type="Proteomes" id="UP001597053">
    <property type="component" value="Unassembled WGS sequence"/>
</dbReference>
<dbReference type="Gene3D" id="3.40.640.10">
    <property type="entry name" value="Type I PLP-dependent aspartate aminotransferase-like (Major domain)"/>
    <property type="match status" value="1"/>
</dbReference>
<sequence>MTAATLARPALLRQRLATPPGSAHLAACSIAPRTLDLEQAVARMLNDLSRPGFWQACEEQVAQARQLFARLIGADADQVAILPNASIAAHQAAAGRRWRRRREILTTPAEFPGIAHTWMAQPGARVRWCGTPDGAVHTGDYLSAITPRTALVSVPAVTYRDATRLDVARIADAAHDTGAVVFVDAYQAAGVIPLDVDALRCDYLVTGTGKYLLGLPGLAFLYVRHPGGPPPALTGWLGRTDPHAFRTTVLDSPPHASRYETGTPAAAAVYAAVAGLSLIGDLDLRQVRHHTQRLIAMTAQRLAAQGELVRLATNVDAQGAHLALVEPHVEAMAAWLGHHGVIAAPRSSVLRLAMHAYTTNEDIEAVCETIAAYRCRSRTRPGAAR</sequence>
<gene>
    <name evidence="2" type="ORF">ACFQZ8_03835</name>
</gene>
<dbReference type="InterPro" id="IPR015421">
    <property type="entry name" value="PyrdxlP-dep_Trfase_major"/>
</dbReference>
<keyword evidence="2" id="KW-0808">Transferase</keyword>
<evidence type="ECO:0000313" key="3">
    <source>
        <dbReference type="Proteomes" id="UP001597053"/>
    </source>
</evidence>
<accession>A0ABW2ZX65</accession>
<dbReference type="GO" id="GO:0008483">
    <property type="term" value="F:transaminase activity"/>
    <property type="evidence" value="ECO:0007669"/>
    <property type="project" value="UniProtKB-KW"/>
</dbReference>
<dbReference type="PANTHER" id="PTHR43586">
    <property type="entry name" value="CYSTEINE DESULFURASE"/>
    <property type="match status" value="1"/>
</dbReference>
<dbReference type="PANTHER" id="PTHR43586:SF15">
    <property type="entry name" value="BLR3095 PROTEIN"/>
    <property type="match status" value="1"/>
</dbReference>
<dbReference type="SUPFAM" id="SSF53383">
    <property type="entry name" value="PLP-dependent transferases"/>
    <property type="match status" value="1"/>
</dbReference>
<evidence type="ECO:0000259" key="1">
    <source>
        <dbReference type="Pfam" id="PF00266"/>
    </source>
</evidence>
<protein>
    <submittedName>
        <fullName evidence="2">Aminotransferase class V-fold PLP-dependent enzyme</fullName>
    </submittedName>
</protein>
<comment type="caution">
    <text evidence="2">The sequence shown here is derived from an EMBL/GenBank/DDBJ whole genome shotgun (WGS) entry which is preliminary data.</text>
</comment>
<name>A0ABW2ZX65_9ACTN</name>
<feature type="domain" description="Aminotransferase class V" evidence="1">
    <location>
        <begin position="56"/>
        <end position="366"/>
    </location>
</feature>
<dbReference type="Pfam" id="PF00266">
    <property type="entry name" value="Aminotran_5"/>
    <property type="match status" value="1"/>
</dbReference>
<dbReference type="InterPro" id="IPR015424">
    <property type="entry name" value="PyrdxlP-dep_Trfase"/>
</dbReference>
<keyword evidence="2" id="KW-0032">Aminotransferase</keyword>